<keyword evidence="6" id="KW-0472">Membrane</keyword>
<dbReference type="Gene3D" id="3.40.50.720">
    <property type="entry name" value="NAD(P)-binding Rossmann-like Domain"/>
    <property type="match status" value="1"/>
</dbReference>
<dbReference type="PIRSF" id="PIRSF000126">
    <property type="entry name" value="11-beta-HSD1"/>
    <property type="match status" value="1"/>
</dbReference>
<dbReference type="InterPro" id="IPR020904">
    <property type="entry name" value="Sc_DH/Rdtase_CS"/>
</dbReference>
<keyword evidence="2" id="KW-0521">NADP</keyword>
<keyword evidence="3" id="KW-0560">Oxidoreductase</keyword>
<evidence type="ECO:0000313" key="7">
    <source>
        <dbReference type="EMBL" id="KZS18023.1"/>
    </source>
</evidence>
<dbReference type="STRING" id="35525.A0A162NIV2"/>
<dbReference type="FunFam" id="3.40.50.720:FF:000137">
    <property type="entry name" value="Hydroxysteroid (17-beta) dehydrogenase 3"/>
    <property type="match status" value="1"/>
</dbReference>
<evidence type="ECO:0000256" key="1">
    <source>
        <dbReference type="ARBA" id="ARBA00004173"/>
    </source>
</evidence>
<dbReference type="InterPro" id="IPR036291">
    <property type="entry name" value="NAD(P)-bd_dom_sf"/>
</dbReference>
<dbReference type="SUPFAM" id="SSF51735">
    <property type="entry name" value="NAD(P)-binding Rossmann-fold domains"/>
    <property type="match status" value="1"/>
</dbReference>
<proteinExistence type="inferred from homology"/>
<dbReference type="PROSITE" id="PS00061">
    <property type="entry name" value="ADH_SHORT"/>
    <property type="match status" value="1"/>
</dbReference>
<dbReference type="GO" id="GO:0005739">
    <property type="term" value="C:mitochondrion"/>
    <property type="evidence" value="ECO:0007669"/>
    <property type="project" value="UniProtKB-SubCell"/>
</dbReference>
<dbReference type="InterPro" id="IPR002347">
    <property type="entry name" value="SDR_fam"/>
</dbReference>
<dbReference type="OrthoDB" id="5545019at2759"/>
<keyword evidence="6" id="KW-0812">Transmembrane</keyword>
<keyword evidence="6" id="KW-1133">Transmembrane helix</keyword>
<dbReference type="PANTHER" id="PTHR44889:SF1">
    <property type="entry name" value="INACTIVE HYDROXYSTEROID DEHYDROGENASE-LIKE PROTEIN 1"/>
    <property type="match status" value="1"/>
</dbReference>
<dbReference type="InterPro" id="IPR052149">
    <property type="entry name" value="17-beta-HSD3-like"/>
</dbReference>
<dbReference type="GO" id="GO:0016491">
    <property type="term" value="F:oxidoreductase activity"/>
    <property type="evidence" value="ECO:0007669"/>
    <property type="project" value="UniProtKB-KW"/>
</dbReference>
<dbReference type="Proteomes" id="UP000076858">
    <property type="component" value="Unassembled WGS sequence"/>
</dbReference>
<dbReference type="PANTHER" id="PTHR44889">
    <property type="entry name" value="INACTIVE HYDROXYSTEROID DEHYDROGENASE-LIKE PROTEIN 1"/>
    <property type="match status" value="1"/>
</dbReference>
<sequence length="331" mass="37268">MAVASDSFRLLAGELIKKTERLRDMLAVVGLIVMGKVAVDTSIAFLSAVRIFLLSKLRSLSNFKEKYGPWAIVTGATDGIGKEYARELARLGVNIILMSRSIEKLTRVAQEIEAEFHVETQVVQVDFSGGCSIFDKISEAIRGKEIGLLVNNVGVMYEMPMELCELSQDVIWQHVNINMGSLTMMCWLVLPQMLERRRGAIVNLSSSSSVGPLPYMNIYSASKIYVDYFSRALSHEVRNSGVTIQTLIPFYIATNLTKFSDFIGRQSVLVPNAQTFVRSALSTLGICDRTTGYWSHELQFFSCNVVPTWFWIRFGGMMQQFLRRDALKKRK</sequence>
<evidence type="ECO:0000256" key="6">
    <source>
        <dbReference type="SAM" id="Phobius"/>
    </source>
</evidence>
<dbReference type="CDD" id="cd05356">
    <property type="entry name" value="17beta-HSD1_like_SDR_c"/>
    <property type="match status" value="1"/>
</dbReference>
<dbReference type="AlphaFoldDB" id="A0A162NIV2"/>
<comment type="similarity">
    <text evidence="5">Belongs to the short-chain dehydrogenases/reductases (SDR) family. 17-beta-HSD 3 subfamily.</text>
</comment>
<keyword evidence="8" id="KW-1185">Reference proteome</keyword>
<evidence type="ECO:0000256" key="4">
    <source>
        <dbReference type="ARBA" id="ARBA00023128"/>
    </source>
</evidence>
<comment type="subcellular location">
    <subcellularLocation>
        <location evidence="1">Mitochondrion</location>
    </subcellularLocation>
</comment>
<evidence type="ECO:0000313" key="8">
    <source>
        <dbReference type="Proteomes" id="UP000076858"/>
    </source>
</evidence>
<evidence type="ECO:0000256" key="3">
    <source>
        <dbReference type="ARBA" id="ARBA00023002"/>
    </source>
</evidence>
<name>A0A162NIV2_9CRUS</name>
<gene>
    <name evidence="7" type="ORF">APZ42_015984</name>
</gene>
<feature type="transmembrane region" description="Helical" evidence="6">
    <location>
        <begin position="26"/>
        <end position="53"/>
    </location>
</feature>
<evidence type="ECO:0000256" key="5">
    <source>
        <dbReference type="ARBA" id="ARBA00038261"/>
    </source>
</evidence>
<dbReference type="PRINTS" id="PR00080">
    <property type="entry name" value="SDRFAMILY"/>
</dbReference>
<keyword evidence="4" id="KW-0496">Mitochondrion</keyword>
<evidence type="ECO:0000256" key="2">
    <source>
        <dbReference type="ARBA" id="ARBA00022857"/>
    </source>
</evidence>
<organism evidence="7 8">
    <name type="scientific">Daphnia magna</name>
    <dbReference type="NCBI Taxonomy" id="35525"/>
    <lineage>
        <taxon>Eukaryota</taxon>
        <taxon>Metazoa</taxon>
        <taxon>Ecdysozoa</taxon>
        <taxon>Arthropoda</taxon>
        <taxon>Crustacea</taxon>
        <taxon>Branchiopoda</taxon>
        <taxon>Diplostraca</taxon>
        <taxon>Cladocera</taxon>
        <taxon>Anomopoda</taxon>
        <taxon>Daphniidae</taxon>
        <taxon>Daphnia</taxon>
    </lineage>
</organism>
<reference evidence="7 8" key="1">
    <citation type="submission" date="2016-03" db="EMBL/GenBank/DDBJ databases">
        <title>EvidentialGene: Evidence-directed Construction of Genes on Genomes.</title>
        <authorList>
            <person name="Gilbert D.G."/>
            <person name="Choi J.-H."/>
            <person name="Mockaitis K."/>
            <person name="Colbourne J."/>
            <person name="Pfrender M."/>
        </authorList>
    </citation>
    <scope>NUCLEOTIDE SEQUENCE [LARGE SCALE GENOMIC DNA]</scope>
    <source>
        <strain evidence="7 8">Xinb3</strain>
        <tissue evidence="7">Complete organism</tissue>
    </source>
</reference>
<accession>A0A162NIV2</accession>
<dbReference type="EMBL" id="LRGB01000568">
    <property type="protein sequence ID" value="KZS18023.1"/>
    <property type="molecule type" value="Genomic_DNA"/>
</dbReference>
<comment type="caution">
    <text evidence="7">The sequence shown here is derived from an EMBL/GenBank/DDBJ whole genome shotgun (WGS) entry which is preliminary data.</text>
</comment>
<dbReference type="Pfam" id="PF00106">
    <property type="entry name" value="adh_short"/>
    <property type="match status" value="1"/>
</dbReference>
<protein>
    <submittedName>
        <fullName evidence="7">Inactive hydroxysteroid dehydrogenase protein 1</fullName>
    </submittedName>
</protein>
<dbReference type="PRINTS" id="PR00081">
    <property type="entry name" value="GDHRDH"/>
</dbReference>